<feature type="transmembrane region" description="Helical" evidence="1">
    <location>
        <begin position="41"/>
        <end position="61"/>
    </location>
</feature>
<organism evidence="2 3">
    <name type="scientific">Actinokineospora terrae</name>
    <dbReference type="NCBI Taxonomy" id="155974"/>
    <lineage>
        <taxon>Bacteria</taxon>
        <taxon>Bacillati</taxon>
        <taxon>Actinomycetota</taxon>
        <taxon>Actinomycetes</taxon>
        <taxon>Pseudonocardiales</taxon>
        <taxon>Pseudonocardiaceae</taxon>
        <taxon>Actinokineospora</taxon>
    </lineage>
</organism>
<keyword evidence="1" id="KW-0472">Membrane</keyword>
<sequence length="97" mass="10701">MPETAYWILKVIDWAAVPVAAFAFIHALMQRPDAYSAAERLTKPAWVGITAGATAALLLFSFASTGWILWTAGLVAALVYLVDVRPKLIEVQRGQRW</sequence>
<keyword evidence="3" id="KW-1185">Reference proteome</keyword>
<gene>
    <name evidence="2" type="ORF">SAMN04487818_10938</name>
</gene>
<dbReference type="AlphaFoldDB" id="A0A1H9VS53"/>
<keyword evidence="1" id="KW-1133">Transmembrane helix</keyword>
<dbReference type="Pfam" id="PF10724">
    <property type="entry name" value="DUF2516"/>
    <property type="match status" value="1"/>
</dbReference>
<evidence type="ECO:0000313" key="2">
    <source>
        <dbReference type="EMBL" id="SES24495.1"/>
    </source>
</evidence>
<dbReference type="Proteomes" id="UP000199051">
    <property type="component" value="Unassembled WGS sequence"/>
</dbReference>
<dbReference type="STRING" id="155974.SAMN04487818_10938"/>
<dbReference type="RefSeq" id="WP_092781291.1">
    <property type="nucleotide sequence ID" value="NZ_FOGI01000009.1"/>
</dbReference>
<reference evidence="3" key="1">
    <citation type="submission" date="2016-10" db="EMBL/GenBank/DDBJ databases">
        <authorList>
            <person name="Varghese N."/>
            <person name="Submissions S."/>
        </authorList>
    </citation>
    <scope>NUCLEOTIDE SEQUENCE [LARGE SCALE GENOMIC DNA]</scope>
    <source>
        <strain evidence="3">DSM 44260</strain>
    </source>
</reference>
<dbReference type="EMBL" id="FOGI01000009">
    <property type="protein sequence ID" value="SES24495.1"/>
    <property type="molecule type" value="Genomic_DNA"/>
</dbReference>
<feature type="transmembrane region" description="Helical" evidence="1">
    <location>
        <begin position="6"/>
        <end position="29"/>
    </location>
</feature>
<name>A0A1H9VS53_9PSEU</name>
<evidence type="ECO:0000313" key="3">
    <source>
        <dbReference type="Proteomes" id="UP000199051"/>
    </source>
</evidence>
<proteinExistence type="predicted"/>
<protein>
    <recommendedName>
        <fullName evidence="4">DUF2516 domain-containing protein</fullName>
    </recommendedName>
</protein>
<accession>A0A1H9VS53</accession>
<evidence type="ECO:0008006" key="4">
    <source>
        <dbReference type="Google" id="ProtNLM"/>
    </source>
</evidence>
<dbReference type="InterPro" id="IPR019662">
    <property type="entry name" value="DUF2516"/>
</dbReference>
<evidence type="ECO:0000256" key="1">
    <source>
        <dbReference type="SAM" id="Phobius"/>
    </source>
</evidence>
<keyword evidence="1" id="KW-0812">Transmembrane</keyword>